<gene>
    <name evidence="13" type="ORF">N338_10835</name>
</gene>
<sequence>LLLMLLALLTMVTKAKVFSHCKLAHLLQGEGLDGYRGYSLANWLCMAFYEGTMNTAVQSIKADGSTNYGISQMSIQLWCTDNRSPSDNHLLSSNITDDVICAKRNVRNTQGMDAWEGWAMRCKGRDLSEWVEGC</sequence>
<comment type="similarity">
    <text evidence="3 11">Belongs to the glycosyl hydrolase 22 family.</text>
</comment>
<evidence type="ECO:0000256" key="9">
    <source>
        <dbReference type="ARBA" id="ARBA00023157"/>
    </source>
</evidence>
<dbReference type="PRINTS" id="PR00135">
    <property type="entry name" value="LYZLACT"/>
</dbReference>
<evidence type="ECO:0000256" key="6">
    <source>
        <dbReference type="ARBA" id="ARBA00022529"/>
    </source>
</evidence>
<dbReference type="GO" id="GO:0042742">
    <property type="term" value="P:defense response to bacterium"/>
    <property type="evidence" value="ECO:0007669"/>
    <property type="project" value="UniProtKB-KW"/>
</dbReference>
<evidence type="ECO:0000256" key="8">
    <source>
        <dbReference type="ARBA" id="ARBA00022801"/>
    </source>
</evidence>
<organism evidence="13 14">
    <name type="scientific">Podiceps cristatus</name>
    <name type="common">Great crested grebe</name>
    <dbReference type="NCBI Taxonomy" id="345573"/>
    <lineage>
        <taxon>Eukaryota</taxon>
        <taxon>Metazoa</taxon>
        <taxon>Chordata</taxon>
        <taxon>Craniata</taxon>
        <taxon>Vertebrata</taxon>
        <taxon>Euteleostomi</taxon>
        <taxon>Archelosauria</taxon>
        <taxon>Archosauria</taxon>
        <taxon>Dinosauria</taxon>
        <taxon>Saurischia</taxon>
        <taxon>Theropoda</taxon>
        <taxon>Coelurosauria</taxon>
        <taxon>Aves</taxon>
        <taxon>Neognathae</taxon>
        <taxon>Neoaves</taxon>
        <taxon>Mirandornithes</taxon>
        <taxon>Podicipediformes</taxon>
        <taxon>Podicipedidae</taxon>
        <taxon>Podiceps</taxon>
    </lineage>
</organism>
<name>A0A094LH48_PODCR</name>
<comment type="subcellular location">
    <subcellularLocation>
        <location evidence="2">Secreted</location>
    </subcellularLocation>
</comment>
<feature type="non-terminal residue" evidence="13">
    <location>
        <position position="134"/>
    </location>
</feature>
<dbReference type="Proteomes" id="UP000053854">
    <property type="component" value="Unassembled WGS sequence"/>
</dbReference>
<dbReference type="GO" id="GO:0031640">
    <property type="term" value="P:killing of cells of another organism"/>
    <property type="evidence" value="ECO:0007669"/>
    <property type="project" value="UniProtKB-KW"/>
</dbReference>
<evidence type="ECO:0000256" key="2">
    <source>
        <dbReference type="ARBA" id="ARBA00004613"/>
    </source>
</evidence>
<dbReference type="InterPro" id="IPR023346">
    <property type="entry name" value="Lysozyme-like_dom_sf"/>
</dbReference>
<evidence type="ECO:0000313" key="13">
    <source>
        <dbReference type="EMBL" id="KFZ63289.1"/>
    </source>
</evidence>
<dbReference type="InterPro" id="IPR000974">
    <property type="entry name" value="Glyco_hydro_22_lys"/>
</dbReference>
<keyword evidence="7" id="KW-0081">Bacteriolytic enzyme</keyword>
<feature type="non-terminal residue" evidence="13">
    <location>
        <position position="1"/>
    </location>
</feature>
<feature type="signal peptide" evidence="12">
    <location>
        <begin position="1"/>
        <end position="15"/>
    </location>
</feature>
<evidence type="ECO:0000256" key="4">
    <source>
        <dbReference type="ARBA" id="ARBA00012732"/>
    </source>
</evidence>
<keyword evidence="14" id="KW-1185">Reference proteome</keyword>
<dbReference type="PANTHER" id="PTHR11407">
    <property type="entry name" value="LYSOZYME C"/>
    <property type="match status" value="1"/>
</dbReference>
<dbReference type="InterPro" id="IPR001916">
    <property type="entry name" value="Glyco_hydro_22"/>
</dbReference>
<keyword evidence="12" id="KW-0732">Signal</keyword>
<keyword evidence="10" id="KW-0326">Glycosidase</keyword>
<dbReference type="Pfam" id="PF00062">
    <property type="entry name" value="Lys"/>
    <property type="match status" value="1"/>
</dbReference>
<evidence type="ECO:0000256" key="10">
    <source>
        <dbReference type="ARBA" id="ARBA00023295"/>
    </source>
</evidence>
<dbReference type="OrthoDB" id="17373at2759"/>
<evidence type="ECO:0000313" key="14">
    <source>
        <dbReference type="Proteomes" id="UP000053854"/>
    </source>
</evidence>
<proteinExistence type="inferred from homology"/>
<evidence type="ECO:0000256" key="7">
    <source>
        <dbReference type="ARBA" id="ARBA00022638"/>
    </source>
</evidence>
<keyword evidence="9" id="KW-1015">Disulfide bond</keyword>
<evidence type="ECO:0000256" key="1">
    <source>
        <dbReference type="ARBA" id="ARBA00000632"/>
    </source>
</evidence>
<accession>A0A094LH48</accession>
<dbReference type="Gene3D" id="1.10.530.10">
    <property type="match status" value="1"/>
</dbReference>
<evidence type="ECO:0000256" key="5">
    <source>
        <dbReference type="ARBA" id="ARBA00022525"/>
    </source>
</evidence>
<dbReference type="EMBL" id="KL269140">
    <property type="protein sequence ID" value="KFZ63289.1"/>
    <property type="molecule type" value="Genomic_DNA"/>
</dbReference>
<reference evidence="13 14" key="1">
    <citation type="submission" date="2014-04" db="EMBL/GenBank/DDBJ databases">
        <title>Genome evolution of avian class.</title>
        <authorList>
            <person name="Zhang G."/>
            <person name="Li C."/>
        </authorList>
    </citation>
    <scope>NUCLEOTIDE SEQUENCE [LARGE SCALE GENOMIC DNA]</scope>
    <source>
        <strain evidence="13">BGI_N338</strain>
    </source>
</reference>
<dbReference type="GO" id="GO:0003796">
    <property type="term" value="F:lysozyme activity"/>
    <property type="evidence" value="ECO:0007669"/>
    <property type="project" value="UniProtKB-EC"/>
</dbReference>
<keyword evidence="8" id="KW-0378">Hydrolase</keyword>
<evidence type="ECO:0000256" key="11">
    <source>
        <dbReference type="RuleBase" id="RU004440"/>
    </source>
</evidence>
<feature type="chain" id="PRO_5012994773" description="lysozyme" evidence="12">
    <location>
        <begin position="16"/>
        <end position="134"/>
    </location>
</feature>
<dbReference type="CDD" id="cd16897">
    <property type="entry name" value="LYZ_C"/>
    <property type="match status" value="1"/>
</dbReference>
<dbReference type="GO" id="GO:0016998">
    <property type="term" value="P:cell wall macromolecule catabolic process"/>
    <property type="evidence" value="ECO:0007669"/>
    <property type="project" value="UniProtKB-ARBA"/>
</dbReference>
<comment type="catalytic activity">
    <reaction evidence="1">
        <text>Hydrolysis of (1-&gt;4)-beta-linkages between N-acetylmuramic acid and N-acetyl-D-glucosamine residues in a peptidoglycan and between N-acetyl-D-glucosamine residues in chitodextrins.</text>
        <dbReference type="EC" id="3.2.1.17"/>
    </reaction>
</comment>
<dbReference type="GO" id="GO:0005576">
    <property type="term" value="C:extracellular region"/>
    <property type="evidence" value="ECO:0007669"/>
    <property type="project" value="UniProtKB-SubCell"/>
</dbReference>
<keyword evidence="5" id="KW-0964">Secreted</keyword>
<keyword evidence="6" id="KW-0929">Antimicrobial</keyword>
<dbReference type="PROSITE" id="PS51348">
    <property type="entry name" value="GLYCOSYL_HYDROL_F22_2"/>
    <property type="match status" value="1"/>
</dbReference>
<evidence type="ECO:0000256" key="12">
    <source>
        <dbReference type="SAM" id="SignalP"/>
    </source>
</evidence>
<evidence type="ECO:0000256" key="3">
    <source>
        <dbReference type="ARBA" id="ARBA00010859"/>
    </source>
</evidence>
<dbReference type="PRINTS" id="PR00137">
    <property type="entry name" value="LYSOZYME"/>
</dbReference>
<dbReference type="PANTHER" id="PTHR11407:SF62">
    <property type="entry name" value="LYSOZYME-LIKE PROTEIN 1-RELATED"/>
    <property type="match status" value="1"/>
</dbReference>
<protein>
    <recommendedName>
        <fullName evidence="4">lysozyme</fullName>
        <ecNumber evidence="4">3.2.1.17</ecNumber>
    </recommendedName>
</protein>
<dbReference type="FunFam" id="1.10.530.10:FF:000001">
    <property type="entry name" value="Lysozyme C"/>
    <property type="match status" value="1"/>
</dbReference>
<dbReference type="EC" id="3.2.1.17" evidence="4"/>
<dbReference type="AlphaFoldDB" id="A0A094LH48"/>
<dbReference type="SMART" id="SM00263">
    <property type="entry name" value="LYZ1"/>
    <property type="match status" value="1"/>
</dbReference>
<dbReference type="SUPFAM" id="SSF53955">
    <property type="entry name" value="Lysozyme-like"/>
    <property type="match status" value="1"/>
</dbReference>